<name>A0ABP9K4T4_9ACTN</name>
<dbReference type="InterPro" id="IPR036962">
    <property type="entry name" value="Glyco_hydro_3_N_sf"/>
</dbReference>
<dbReference type="Gene3D" id="3.40.50.1700">
    <property type="entry name" value="Glycoside hydrolase family 3 C-terminal domain"/>
    <property type="match status" value="1"/>
</dbReference>
<reference evidence="6" key="1">
    <citation type="journal article" date="2019" name="Int. J. Syst. Evol. Microbiol.">
        <title>The Global Catalogue of Microorganisms (GCM) 10K type strain sequencing project: providing services to taxonomists for standard genome sequencing and annotation.</title>
        <authorList>
            <consortium name="The Broad Institute Genomics Platform"/>
            <consortium name="The Broad Institute Genome Sequencing Center for Infectious Disease"/>
            <person name="Wu L."/>
            <person name="Ma J."/>
        </authorList>
    </citation>
    <scope>NUCLEOTIDE SEQUENCE [LARGE SCALE GENOMIC DNA]</scope>
    <source>
        <strain evidence="6">JCM 18410</strain>
    </source>
</reference>
<dbReference type="InterPro" id="IPR013783">
    <property type="entry name" value="Ig-like_fold"/>
</dbReference>
<protein>
    <submittedName>
        <fullName evidence="5">Glycoside hydrolase family 3 C-terminal domain-containing protein</fullName>
    </submittedName>
</protein>
<sequence length="837" mass="87760">MNDDINDGFEDSAGPGTGEGAGPGIEDGLLDRLIDKLSPEQKTRLLTGATTWRTAAEPDIGLRQLVLSDGPAGVRGESWDERRTSALLPSASALGALWDEELLERLGGLLATEAVRKGVDVVLAPTLNLHRSPLGGRHFECFSEDPELTGRTGAALIRGVQAHGVAATAKHFVANDSETDRLSVDVRVAERVLREVYLAPFEAAVEAGVWLVMAAYNSVNGATMTASDLLGDVLKGEWGFDGAAVSDWAAVRSTEEPARAALDLAMPGPHSPWAESLAEAVADGRVPREAVDDKVRRLLRLADRVGALDPGAPRRGPAVSARGARALLRRAVAAGSVLVRNAEGVLPLDPAALSTVAVLGAHAATPRVQGGGSAGVHPSGVVSPLDGIRTRLRGRARVLHRPGPSLGLPPAPVDADRCTDPRSGAPGVLVRLLDEHGRELHAEHRLSGRQLEPTLVPGAHTVEISALLRPRSAGEWAFGVGGFGRMSLRVDEQVLLDDDFPCRTDDPAVVHVTPPVHTVRAVLAARRPVLLTARRELAAGTGRATVLAAAPPEEDPGAALAAAVDAARRADAAVVFVGTTEHSETEGQDRTGLSLGGGQDALVRAVAAANPRTVVVVNSGGPVELPWREEVGAVLLTWFPGQEAGGGVADVLFGRAEPGGRLPTTWAAALADAPVTDTRPSADGVLEYTEGLHIGYRAWLQAGRTPAYWFGHGLGYTTWDYESVAAPARVAAGAAFTVRVGLRNTGRRAGREVVQVYLARPGSAVDRPERWFAGYAAVRAEPGATATAEVVVPARALRHWSPADAGWRTEPGAYRLLVGRSAGDVRWEDSLTVTEAG</sequence>
<dbReference type="Gene3D" id="3.20.20.300">
    <property type="entry name" value="Glycoside hydrolase, family 3, N-terminal domain"/>
    <property type="match status" value="1"/>
</dbReference>
<keyword evidence="2 5" id="KW-0378">Hydrolase</keyword>
<dbReference type="InterPro" id="IPR017853">
    <property type="entry name" value="GH"/>
</dbReference>
<dbReference type="Pfam" id="PF14310">
    <property type="entry name" value="Fn3-like"/>
    <property type="match status" value="1"/>
</dbReference>
<comment type="similarity">
    <text evidence="1">Belongs to the glycosyl hydrolase 3 family.</text>
</comment>
<evidence type="ECO:0000259" key="4">
    <source>
        <dbReference type="SMART" id="SM01217"/>
    </source>
</evidence>
<dbReference type="InterPro" id="IPR036881">
    <property type="entry name" value="Glyco_hydro_3_C_sf"/>
</dbReference>
<dbReference type="EMBL" id="BAABKC010000021">
    <property type="protein sequence ID" value="GAA5049440.1"/>
    <property type="molecule type" value="Genomic_DNA"/>
</dbReference>
<dbReference type="PANTHER" id="PTHR42715">
    <property type="entry name" value="BETA-GLUCOSIDASE"/>
    <property type="match status" value="1"/>
</dbReference>
<accession>A0ABP9K4T4</accession>
<dbReference type="PANTHER" id="PTHR42715:SF10">
    <property type="entry name" value="BETA-GLUCOSIDASE"/>
    <property type="match status" value="1"/>
</dbReference>
<feature type="region of interest" description="Disordered" evidence="3">
    <location>
        <begin position="399"/>
        <end position="420"/>
    </location>
</feature>
<organism evidence="5 6">
    <name type="scientific">Streptomyces similanensis</name>
    <dbReference type="NCBI Taxonomy" id="1274988"/>
    <lineage>
        <taxon>Bacteria</taxon>
        <taxon>Bacillati</taxon>
        <taxon>Actinomycetota</taxon>
        <taxon>Actinomycetes</taxon>
        <taxon>Kitasatosporales</taxon>
        <taxon>Streptomycetaceae</taxon>
        <taxon>Streptomyces</taxon>
    </lineage>
</organism>
<evidence type="ECO:0000313" key="6">
    <source>
        <dbReference type="Proteomes" id="UP001500124"/>
    </source>
</evidence>
<comment type="caution">
    <text evidence="5">The sequence shown here is derived from an EMBL/GenBank/DDBJ whole genome shotgun (WGS) entry which is preliminary data.</text>
</comment>
<dbReference type="InterPro" id="IPR050288">
    <property type="entry name" value="Cellulose_deg_GH3"/>
</dbReference>
<dbReference type="SMART" id="SM01217">
    <property type="entry name" value="Fn3_like"/>
    <property type="match status" value="1"/>
</dbReference>
<dbReference type="Pfam" id="PF01915">
    <property type="entry name" value="Glyco_hydro_3_C"/>
    <property type="match status" value="1"/>
</dbReference>
<dbReference type="Gene3D" id="2.60.120.260">
    <property type="entry name" value="Galactose-binding domain-like"/>
    <property type="match status" value="1"/>
</dbReference>
<keyword evidence="6" id="KW-1185">Reference proteome</keyword>
<dbReference type="InterPro" id="IPR026891">
    <property type="entry name" value="Fn3-like"/>
</dbReference>
<evidence type="ECO:0000313" key="5">
    <source>
        <dbReference type="EMBL" id="GAA5049440.1"/>
    </source>
</evidence>
<proteinExistence type="inferred from homology"/>
<dbReference type="RefSeq" id="WP_345667638.1">
    <property type="nucleotide sequence ID" value="NZ_BAABKC010000021.1"/>
</dbReference>
<dbReference type="Gene3D" id="2.60.40.10">
    <property type="entry name" value="Immunoglobulins"/>
    <property type="match status" value="1"/>
</dbReference>
<evidence type="ECO:0000256" key="3">
    <source>
        <dbReference type="SAM" id="MobiDB-lite"/>
    </source>
</evidence>
<feature type="domain" description="Fibronectin type III-like" evidence="4">
    <location>
        <begin position="752"/>
        <end position="822"/>
    </location>
</feature>
<dbReference type="GO" id="GO:0016787">
    <property type="term" value="F:hydrolase activity"/>
    <property type="evidence" value="ECO:0007669"/>
    <property type="project" value="UniProtKB-KW"/>
</dbReference>
<feature type="region of interest" description="Disordered" evidence="3">
    <location>
        <begin position="1"/>
        <end position="25"/>
    </location>
</feature>
<feature type="compositionally biased region" description="Gly residues" evidence="3">
    <location>
        <begin position="15"/>
        <end position="25"/>
    </location>
</feature>
<dbReference type="InterPro" id="IPR001764">
    <property type="entry name" value="Glyco_hydro_3_N"/>
</dbReference>
<evidence type="ECO:0000256" key="1">
    <source>
        <dbReference type="ARBA" id="ARBA00005336"/>
    </source>
</evidence>
<evidence type="ECO:0000256" key="2">
    <source>
        <dbReference type="ARBA" id="ARBA00022801"/>
    </source>
</evidence>
<dbReference type="SUPFAM" id="SSF52279">
    <property type="entry name" value="Beta-D-glucan exohydrolase, C-terminal domain"/>
    <property type="match status" value="1"/>
</dbReference>
<dbReference type="PRINTS" id="PR00133">
    <property type="entry name" value="GLHYDRLASE3"/>
</dbReference>
<dbReference type="InterPro" id="IPR002772">
    <property type="entry name" value="Glyco_hydro_3_C"/>
</dbReference>
<gene>
    <name evidence="5" type="ORF">GCM10023336_16450</name>
</gene>
<dbReference type="SUPFAM" id="SSF51445">
    <property type="entry name" value="(Trans)glycosidases"/>
    <property type="match status" value="1"/>
</dbReference>
<feature type="compositionally biased region" description="Acidic residues" evidence="3">
    <location>
        <begin position="1"/>
        <end position="10"/>
    </location>
</feature>
<dbReference type="Proteomes" id="UP001500124">
    <property type="component" value="Unassembled WGS sequence"/>
</dbReference>
<dbReference type="Pfam" id="PF00933">
    <property type="entry name" value="Glyco_hydro_3"/>
    <property type="match status" value="1"/>
</dbReference>